<dbReference type="Proteomes" id="UP000464402">
    <property type="component" value="Chromosome"/>
</dbReference>
<comment type="similarity">
    <text evidence="1">Belongs to the antirestriction protein family.</text>
</comment>
<dbReference type="InterPro" id="IPR042297">
    <property type="entry name" value="Antirestriction_sf"/>
</dbReference>
<protein>
    <submittedName>
        <fullName evidence="2">Antirestriction protein</fullName>
    </submittedName>
</protein>
<accession>A0A857EW82</accession>
<organism evidence="2 3">
    <name type="scientific">Yersinia canariae</name>
    <dbReference type="NCBI Taxonomy" id="2607663"/>
    <lineage>
        <taxon>Bacteria</taxon>
        <taxon>Pseudomonadati</taxon>
        <taxon>Pseudomonadota</taxon>
        <taxon>Gammaproteobacteria</taxon>
        <taxon>Enterobacterales</taxon>
        <taxon>Yersiniaceae</taxon>
        <taxon>Yersinia</taxon>
    </lineage>
</organism>
<dbReference type="KEGG" id="yca:F0T03_02080"/>
<keyword evidence="3" id="KW-1185">Reference proteome</keyword>
<gene>
    <name evidence="2" type="ORF">F0T03_02080</name>
</gene>
<sequence>MEKSSRLPSVAGSTRPTDLHLRHFGGERHRTLFLLNPLWDVSPKGQVPLFFWRKPGMTQMTKTPAVTAENTDWMTGFYKLVSVLVQQEFSQDSATLHVVSFTQMCYAYARRFSQDYGEDYGSDFWHWYTQSDGGFFVCPQTEKTYRVEVHSNYYRGEMSAQALGMTVSLYALCVLAESGHDFLIESYHRLRDFAVRHPEWAAIGGAID</sequence>
<dbReference type="AlphaFoldDB" id="A0A857EW82"/>
<dbReference type="Pfam" id="PF03230">
    <property type="entry name" value="Antirestrict"/>
    <property type="match status" value="1"/>
</dbReference>
<dbReference type="InterPro" id="IPR004914">
    <property type="entry name" value="Antirestrict"/>
</dbReference>
<evidence type="ECO:0000256" key="1">
    <source>
        <dbReference type="ARBA" id="ARBA00008618"/>
    </source>
</evidence>
<dbReference type="EMBL" id="CP043727">
    <property type="protein sequence ID" value="QHB31095.1"/>
    <property type="molecule type" value="Genomic_DNA"/>
</dbReference>
<evidence type="ECO:0000313" key="2">
    <source>
        <dbReference type="EMBL" id="QHB31095.1"/>
    </source>
</evidence>
<dbReference type="Gene3D" id="3.30.70.3580">
    <property type="entry name" value="Antirestriction protein"/>
    <property type="match status" value="1"/>
</dbReference>
<name>A0A857EW82_9GAMM</name>
<proteinExistence type="inferred from homology"/>
<reference evidence="3" key="1">
    <citation type="submission" date="2019-09" db="EMBL/GenBank/DDBJ databases">
        <title>Yersinia canariae sp. nov., isolated from a human yersiniosis case.</title>
        <authorList>
            <person name="Nguyen S.V."/>
            <person name="Greig D."/>
            <person name="Hurley D."/>
            <person name="Cao Y."/>
            <person name="McCabe E."/>
            <person name="Mitchell M."/>
            <person name="Jenkins C."/>
            <person name="Fanning S."/>
        </authorList>
    </citation>
    <scope>NUCLEOTIDE SEQUENCE [LARGE SCALE GENOMIC DNA]</scope>
    <source>
        <strain evidence="3">NCTC 14382</strain>
    </source>
</reference>
<evidence type="ECO:0000313" key="3">
    <source>
        <dbReference type="Proteomes" id="UP000464402"/>
    </source>
</evidence>
<dbReference type="RefSeq" id="WP_080991588.1">
    <property type="nucleotide sequence ID" value="NZ_CP043727.1"/>
</dbReference>